<dbReference type="SUPFAM" id="SSF55729">
    <property type="entry name" value="Acyl-CoA N-acyltransferases (Nat)"/>
    <property type="match status" value="1"/>
</dbReference>
<dbReference type="InterPro" id="IPR016181">
    <property type="entry name" value="Acyl_CoA_acyltransferase"/>
</dbReference>
<organism evidence="2 3">
    <name type="scientific">Rubritalea spongiae</name>
    <dbReference type="NCBI Taxonomy" id="430797"/>
    <lineage>
        <taxon>Bacteria</taxon>
        <taxon>Pseudomonadati</taxon>
        <taxon>Verrucomicrobiota</taxon>
        <taxon>Verrucomicrobiia</taxon>
        <taxon>Verrucomicrobiales</taxon>
        <taxon>Rubritaleaceae</taxon>
        <taxon>Rubritalea</taxon>
    </lineage>
</organism>
<dbReference type="InterPro" id="IPR039968">
    <property type="entry name" value="BcerS-like"/>
</dbReference>
<dbReference type="PROSITE" id="PS51186">
    <property type="entry name" value="GNAT"/>
    <property type="match status" value="1"/>
</dbReference>
<name>A0ABW5E4D5_9BACT</name>
<keyword evidence="3" id="KW-1185">Reference proteome</keyword>
<gene>
    <name evidence="2" type="ORF">ACFSQZ_13515</name>
</gene>
<dbReference type="EMBL" id="JBHUJC010000042">
    <property type="protein sequence ID" value="MFD2277493.1"/>
    <property type="molecule type" value="Genomic_DNA"/>
</dbReference>
<dbReference type="RefSeq" id="WP_377093438.1">
    <property type="nucleotide sequence ID" value="NZ_JBHSJM010000001.1"/>
</dbReference>
<feature type="domain" description="N-acetyltransferase" evidence="1">
    <location>
        <begin position="158"/>
        <end position="313"/>
    </location>
</feature>
<dbReference type="PANTHER" id="PTHR41368">
    <property type="entry name" value="PROTEIN YGHO"/>
    <property type="match status" value="1"/>
</dbReference>
<evidence type="ECO:0000313" key="3">
    <source>
        <dbReference type="Proteomes" id="UP001597297"/>
    </source>
</evidence>
<proteinExistence type="predicted"/>
<dbReference type="Proteomes" id="UP001597297">
    <property type="component" value="Unassembled WGS sequence"/>
</dbReference>
<evidence type="ECO:0000313" key="2">
    <source>
        <dbReference type="EMBL" id="MFD2277493.1"/>
    </source>
</evidence>
<comment type="caution">
    <text evidence="2">The sequence shown here is derived from an EMBL/GenBank/DDBJ whole genome shotgun (WGS) entry which is preliminary data.</text>
</comment>
<accession>A0ABW5E4D5</accession>
<sequence length="313" mass="35421">MNILNPNSNNLSKESQQAFLQGASYVIESGLNSAALWLKNIPAIEGETVATLGNCYLDKSSNPTSFLTDCIDWLHKNHQITMLIGPMNGNTWLKHRLIIETDESPPFLMEPMEPQFYYNAFEQSGFKTIASYCSHRVDLTKPQADHSPLLKRIQKKGISIRPLNMDSFESDLKSIFKLSLESFQQNFLYTPIKEEVFLSKYLESKKLVDPALVLLAERDNELVAYLFCIPDHAARQYGKQPAIILKTLASKPDKALAGIGHLLVSQAHSIAKNKGYTEAIHALQHEDNEATRISERFQATKFRRYALMSKTLK</sequence>
<dbReference type="InterPro" id="IPR000182">
    <property type="entry name" value="GNAT_dom"/>
</dbReference>
<evidence type="ECO:0000259" key="1">
    <source>
        <dbReference type="PROSITE" id="PS51186"/>
    </source>
</evidence>
<dbReference type="PANTHER" id="PTHR41368:SF1">
    <property type="entry name" value="PROTEIN YGHO"/>
    <property type="match status" value="1"/>
</dbReference>
<reference evidence="3" key="1">
    <citation type="journal article" date="2019" name="Int. J. Syst. Evol. Microbiol.">
        <title>The Global Catalogue of Microorganisms (GCM) 10K type strain sequencing project: providing services to taxonomists for standard genome sequencing and annotation.</title>
        <authorList>
            <consortium name="The Broad Institute Genomics Platform"/>
            <consortium name="The Broad Institute Genome Sequencing Center for Infectious Disease"/>
            <person name="Wu L."/>
            <person name="Ma J."/>
        </authorList>
    </citation>
    <scope>NUCLEOTIDE SEQUENCE [LARGE SCALE GENOMIC DNA]</scope>
    <source>
        <strain evidence="3">JCM 16545</strain>
    </source>
</reference>
<dbReference type="Gene3D" id="3.40.630.30">
    <property type="match status" value="1"/>
</dbReference>
<protein>
    <recommendedName>
        <fullName evidence="1">N-acetyltransferase domain-containing protein</fullName>
    </recommendedName>
</protein>